<keyword evidence="6" id="KW-0067">ATP-binding</keyword>
<dbReference type="CDD" id="cd17039">
    <property type="entry name" value="Ubl_ubiquitin_like"/>
    <property type="match status" value="1"/>
</dbReference>
<evidence type="ECO:0000313" key="10">
    <source>
        <dbReference type="Proteomes" id="UP001174677"/>
    </source>
</evidence>
<keyword evidence="10" id="KW-1185">Reference proteome</keyword>
<dbReference type="PROSITE" id="PS50290">
    <property type="entry name" value="PI3_4_KINASE_3"/>
    <property type="match status" value="1"/>
</dbReference>
<dbReference type="SMART" id="SM00213">
    <property type="entry name" value="UBQ"/>
    <property type="match status" value="2"/>
</dbReference>
<evidence type="ECO:0000256" key="2">
    <source>
        <dbReference type="ARBA" id="ARBA00012169"/>
    </source>
</evidence>
<dbReference type="EC" id="2.7.1.67" evidence="2"/>
<evidence type="ECO:0000256" key="3">
    <source>
        <dbReference type="ARBA" id="ARBA00022679"/>
    </source>
</evidence>
<dbReference type="PROSITE" id="PS50053">
    <property type="entry name" value="UBIQUITIN_2"/>
    <property type="match status" value="2"/>
</dbReference>
<proteinExistence type="inferred from homology"/>
<organism evidence="9 10">
    <name type="scientific">Hevea brasiliensis</name>
    <name type="common">Para rubber tree</name>
    <name type="synonym">Siphonia brasiliensis</name>
    <dbReference type="NCBI Taxonomy" id="3981"/>
    <lineage>
        <taxon>Eukaryota</taxon>
        <taxon>Viridiplantae</taxon>
        <taxon>Streptophyta</taxon>
        <taxon>Embryophyta</taxon>
        <taxon>Tracheophyta</taxon>
        <taxon>Spermatophyta</taxon>
        <taxon>Magnoliopsida</taxon>
        <taxon>eudicotyledons</taxon>
        <taxon>Gunneridae</taxon>
        <taxon>Pentapetalae</taxon>
        <taxon>rosids</taxon>
        <taxon>fabids</taxon>
        <taxon>Malpighiales</taxon>
        <taxon>Euphorbiaceae</taxon>
        <taxon>Crotonoideae</taxon>
        <taxon>Micrandreae</taxon>
        <taxon>Hevea</taxon>
    </lineage>
</organism>
<dbReference type="InterPro" id="IPR000626">
    <property type="entry name" value="Ubiquitin-like_dom"/>
</dbReference>
<dbReference type="InterPro" id="IPR029071">
    <property type="entry name" value="Ubiquitin-like_domsf"/>
</dbReference>
<evidence type="ECO:0000256" key="5">
    <source>
        <dbReference type="ARBA" id="ARBA00022777"/>
    </source>
</evidence>
<evidence type="ECO:0000259" key="8">
    <source>
        <dbReference type="PROSITE" id="PS50290"/>
    </source>
</evidence>
<feature type="domain" description="Ubiquitin-like" evidence="7">
    <location>
        <begin position="32"/>
        <end position="103"/>
    </location>
</feature>
<evidence type="ECO:0000256" key="4">
    <source>
        <dbReference type="ARBA" id="ARBA00022741"/>
    </source>
</evidence>
<dbReference type="Gene3D" id="3.10.20.90">
    <property type="entry name" value="Phosphatidylinositol 3-kinase Catalytic Subunit, Chain A, domain 1"/>
    <property type="match status" value="2"/>
</dbReference>
<dbReference type="SUPFAM" id="SSF54236">
    <property type="entry name" value="Ubiquitin-like"/>
    <property type="match status" value="2"/>
</dbReference>
<feature type="domain" description="Ubiquitin-like" evidence="7">
    <location>
        <begin position="108"/>
        <end position="184"/>
    </location>
</feature>
<dbReference type="PANTHER" id="PTHR45800:SF4">
    <property type="entry name" value="PHOSPHATIDYLINOSITOL 4-KINASE GAMMA 3"/>
    <property type="match status" value="1"/>
</dbReference>
<reference evidence="9" key="1">
    <citation type="journal article" date="2023" name="Plant Biotechnol. J.">
        <title>Chromosome-level wild Hevea brasiliensis genome provides new tools for genomic-assisted breeding and valuable loci to elevate rubber yield.</title>
        <authorList>
            <person name="Cheng H."/>
            <person name="Song X."/>
            <person name="Hu Y."/>
            <person name="Wu T."/>
            <person name="Yang Q."/>
            <person name="An Z."/>
            <person name="Feng S."/>
            <person name="Deng Z."/>
            <person name="Wu W."/>
            <person name="Zeng X."/>
            <person name="Tu M."/>
            <person name="Wang X."/>
            <person name="Huang H."/>
        </authorList>
    </citation>
    <scope>NUCLEOTIDE SEQUENCE</scope>
    <source>
        <strain evidence="9">MT/VB/25A 57/8</strain>
    </source>
</reference>
<dbReference type="PANTHER" id="PTHR45800">
    <property type="entry name" value="PHOSPHATIDYLINOSITOL 4-KINASE GAMMA"/>
    <property type="match status" value="1"/>
</dbReference>
<keyword evidence="3" id="KW-0808">Transferase</keyword>
<evidence type="ECO:0000313" key="9">
    <source>
        <dbReference type="EMBL" id="KAJ9146551.1"/>
    </source>
</evidence>
<protein>
    <recommendedName>
        <fullName evidence="2">1-phosphatidylinositol 4-kinase</fullName>
        <ecNumber evidence="2">2.7.1.67</ecNumber>
    </recommendedName>
</protein>
<dbReference type="InterPro" id="IPR000403">
    <property type="entry name" value="PI3/4_kinase_cat_dom"/>
</dbReference>
<keyword evidence="4" id="KW-0547">Nucleotide-binding</keyword>
<comment type="similarity">
    <text evidence="1">Belongs to the PI3/PI4-kinase family. Type II PI4K subfamily.</text>
</comment>
<accession>A0ABQ9KQ72</accession>
<dbReference type="Proteomes" id="UP001174677">
    <property type="component" value="Chromosome 16"/>
</dbReference>
<sequence length="582" mass="64474">MASVALSLLHEGPLDIHGSFIRQNGPRLNDPILILLSVAGSMIPMRIMESDSIASVKLRIQASKGFFEKKQTLVFEGRELARNNSCVKDYGIANGNVLYLVLRLSDLQAITVWTVCGKEFEFQVERGRNVGYVKQQIARKGKGFDLIDQELIFDGEELEDQRLINDICKNNDAAIHLLIRKSAKVRAKPVEKDLELSIEALDLTEKGDGVLGKHQSRALSVAHRVIEGKQLLRGFILEPLIINSKIELPQIIKELINSTFNGLEEGNEPIRSFEGSGGAYFMQDSSGQKYVSIFKPIDEEPMAVNNPQGLPLSVNGEGLKKGTRVGGGALREVAAYILDHPKSGPRLFLDDQKGFAGVPPTVMIKCLHKGFNHPGGYECATKNIKIGSLQMFVENDGSCEDMGPRAFPVDEVHKISVLDIRLANADRHAGNILVSKDGEKGRNVLIPIDHGYCLPDNFEDCTFDWLYWPQAQEPYSPDTVDYIKALDAEHDIALVKFHGWDMPLECARTLRISTMLLKKGVERGLTPFAIGSIMCRETVKKESVIEQIVQEARDAVLTGSSEAAFLEAVSSIMDRHLDELSQ</sequence>
<evidence type="ECO:0000259" key="7">
    <source>
        <dbReference type="PROSITE" id="PS50053"/>
    </source>
</evidence>
<dbReference type="EMBL" id="JARPOI010000016">
    <property type="protein sequence ID" value="KAJ9146551.1"/>
    <property type="molecule type" value="Genomic_DNA"/>
</dbReference>
<dbReference type="Pfam" id="PF00240">
    <property type="entry name" value="ubiquitin"/>
    <property type="match status" value="2"/>
</dbReference>
<gene>
    <name evidence="9" type="ORF">P3X46_028800</name>
</gene>
<name>A0ABQ9KQ72_HEVBR</name>
<dbReference type="SUPFAM" id="SSF56112">
    <property type="entry name" value="Protein kinase-like (PK-like)"/>
    <property type="match status" value="1"/>
</dbReference>
<dbReference type="InterPro" id="IPR011009">
    <property type="entry name" value="Kinase-like_dom_sf"/>
</dbReference>
<dbReference type="InterPro" id="IPR044571">
    <property type="entry name" value="P4KG1-8"/>
</dbReference>
<evidence type="ECO:0000256" key="6">
    <source>
        <dbReference type="ARBA" id="ARBA00022840"/>
    </source>
</evidence>
<dbReference type="Pfam" id="PF00454">
    <property type="entry name" value="PI3_PI4_kinase"/>
    <property type="match status" value="1"/>
</dbReference>
<comment type="caution">
    <text evidence="9">The sequence shown here is derived from an EMBL/GenBank/DDBJ whole genome shotgun (WGS) entry which is preliminary data.</text>
</comment>
<evidence type="ECO:0000256" key="1">
    <source>
        <dbReference type="ARBA" id="ARBA00008941"/>
    </source>
</evidence>
<feature type="domain" description="PI3K/PI4K catalytic" evidence="8">
    <location>
        <begin position="266"/>
        <end position="564"/>
    </location>
</feature>
<keyword evidence="5" id="KW-0418">Kinase</keyword>